<accession>A0ABD7YE65</accession>
<organism evidence="2 3">
    <name type="scientific">Burkholderia contaminans</name>
    <dbReference type="NCBI Taxonomy" id="488447"/>
    <lineage>
        <taxon>Bacteria</taxon>
        <taxon>Pseudomonadati</taxon>
        <taxon>Pseudomonadota</taxon>
        <taxon>Betaproteobacteria</taxon>
        <taxon>Burkholderiales</taxon>
        <taxon>Burkholderiaceae</taxon>
        <taxon>Burkholderia</taxon>
        <taxon>Burkholderia cepacia complex</taxon>
    </lineage>
</organism>
<name>A0ABD7YE65_9BURK</name>
<dbReference type="Proteomes" id="UP001220209">
    <property type="component" value="Chromosome 3"/>
</dbReference>
<protein>
    <submittedName>
        <fullName evidence="2">Uncharacterized protein</fullName>
    </submittedName>
</protein>
<gene>
    <name evidence="2" type="ORF">LXE91_36040</name>
</gene>
<reference evidence="2 3" key="1">
    <citation type="submission" date="2021-12" db="EMBL/GenBank/DDBJ databases">
        <title>Genomic and phenotypic characterization of three Burkholderia contaminans isolates recovered from different sources.</title>
        <authorList>
            <person name="Lopez De Volder A."/>
            <person name="Fan Y."/>
            <person name="Nunvar J."/>
            <person name="Herrera T."/>
            <person name="Timp W."/>
            <person name="Degrossi J."/>
        </authorList>
    </citation>
    <scope>NUCLEOTIDE SEQUENCE [LARGE SCALE GENOMIC DNA]</scope>
    <source>
        <strain evidence="2 3">LMG 23361</strain>
    </source>
</reference>
<dbReference type="EMBL" id="CP090642">
    <property type="protein sequence ID" value="WFN23311.1"/>
    <property type="molecule type" value="Genomic_DNA"/>
</dbReference>
<evidence type="ECO:0000313" key="2">
    <source>
        <dbReference type="EMBL" id="WFN23311.1"/>
    </source>
</evidence>
<feature type="region of interest" description="Disordered" evidence="1">
    <location>
        <begin position="145"/>
        <end position="205"/>
    </location>
</feature>
<proteinExistence type="predicted"/>
<evidence type="ECO:0000313" key="3">
    <source>
        <dbReference type="Proteomes" id="UP001220209"/>
    </source>
</evidence>
<dbReference type="AlphaFoldDB" id="A0ABD7YE65"/>
<evidence type="ECO:0000256" key="1">
    <source>
        <dbReference type="SAM" id="MobiDB-lite"/>
    </source>
</evidence>
<sequence length="222" mass="23977">MFEGKADVRPLGEETFGATEAARFALRRACGPAHAYALAARVRDDARELWLVMAAYDAWRRAGTHRSERRWSLRPAHCGTACLTRERTARGLRIGRDLPNRFRGCRGCQEVFDETDPHDTHGCMPDRGRVRAGRMHATCSLRRARRAARAAGAHPPSPGVTMPDANTRYETRPSPGNTMPPGAVGGDPADDAATGPERHAGRPAAAGHAAVDAVLIHSTACV</sequence>